<feature type="non-terminal residue" evidence="2">
    <location>
        <position position="115"/>
    </location>
</feature>
<sequence>MTDRSSSSKESVSTSVTGLSSTGKVRKDRRRKDQRQTRSGRKVADYHESTSEYSEEEESYLIQDEKDIGDYTIKVPSSVAREKRPMNACVVKNLRSDMIRIYTYYIYRISAKTFN</sequence>
<dbReference type="AlphaFoldDB" id="A0A9N9DFS6"/>
<proteinExistence type="predicted"/>
<protein>
    <submittedName>
        <fullName evidence="2">1033_t:CDS:1</fullName>
    </submittedName>
</protein>
<keyword evidence="3" id="KW-1185">Reference proteome</keyword>
<evidence type="ECO:0000256" key="1">
    <source>
        <dbReference type="SAM" id="MobiDB-lite"/>
    </source>
</evidence>
<dbReference type="EMBL" id="CAJVPV010009250">
    <property type="protein sequence ID" value="CAG8639687.1"/>
    <property type="molecule type" value="Genomic_DNA"/>
</dbReference>
<gene>
    <name evidence="2" type="ORF">AMORRO_LOCUS9463</name>
</gene>
<reference evidence="2" key="1">
    <citation type="submission" date="2021-06" db="EMBL/GenBank/DDBJ databases">
        <authorList>
            <person name="Kallberg Y."/>
            <person name="Tangrot J."/>
            <person name="Rosling A."/>
        </authorList>
    </citation>
    <scope>NUCLEOTIDE SEQUENCE</scope>
    <source>
        <strain evidence="2">CL551</strain>
    </source>
</reference>
<feature type="compositionally biased region" description="Low complexity" evidence="1">
    <location>
        <begin position="8"/>
        <end position="23"/>
    </location>
</feature>
<evidence type="ECO:0000313" key="2">
    <source>
        <dbReference type="EMBL" id="CAG8639687.1"/>
    </source>
</evidence>
<feature type="compositionally biased region" description="Basic residues" evidence="1">
    <location>
        <begin position="24"/>
        <end position="41"/>
    </location>
</feature>
<organism evidence="2 3">
    <name type="scientific">Acaulospora morrowiae</name>
    <dbReference type="NCBI Taxonomy" id="94023"/>
    <lineage>
        <taxon>Eukaryota</taxon>
        <taxon>Fungi</taxon>
        <taxon>Fungi incertae sedis</taxon>
        <taxon>Mucoromycota</taxon>
        <taxon>Glomeromycotina</taxon>
        <taxon>Glomeromycetes</taxon>
        <taxon>Diversisporales</taxon>
        <taxon>Acaulosporaceae</taxon>
        <taxon>Acaulospora</taxon>
    </lineage>
</organism>
<evidence type="ECO:0000313" key="3">
    <source>
        <dbReference type="Proteomes" id="UP000789342"/>
    </source>
</evidence>
<feature type="region of interest" description="Disordered" evidence="1">
    <location>
        <begin position="1"/>
        <end position="59"/>
    </location>
</feature>
<comment type="caution">
    <text evidence="2">The sequence shown here is derived from an EMBL/GenBank/DDBJ whole genome shotgun (WGS) entry which is preliminary data.</text>
</comment>
<name>A0A9N9DFS6_9GLOM</name>
<dbReference type="Proteomes" id="UP000789342">
    <property type="component" value="Unassembled WGS sequence"/>
</dbReference>
<accession>A0A9N9DFS6</accession>